<comment type="caution">
    <text evidence="2">The sequence shown here is derived from an EMBL/GenBank/DDBJ whole genome shotgun (WGS) entry which is preliminary data.</text>
</comment>
<gene>
    <name evidence="2" type="ORF">BAE44_0024185</name>
</gene>
<feature type="compositionally biased region" description="Basic and acidic residues" evidence="1">
    <location>
        <begin position="62"/>
        <end position="73"/>
    </location>
</feature>
<evidence type="ECO:0000256" key="1">
    <source>
        <dbReference type="SAM" id="MobiDB-lite"/>
    </source>
</evidence>
<name>A0A1E5UPR1_9POAL</name>
<dbReference type="Proteomes" id="UP000095767">
    <property type="component" value="Unassembled WGS sequence"/>
</dbReference>
<feature type="region of interest" description="Disordered" evidence="1">
    <location>
        <begin position="1"/>
        <end position="73"/>
    </location>
</feature>
<proteinExistence type="predicted"/>
<feature type="compositionally biased region" description="Low complexity" evidence="1">
    <location>
        <begin position="34"/>
        <end position="47"/>
    </location>
</feature>
<accession>A0A1E5UPR1</accession>
<dbReference type="AlphaFoldDB" id="A0A1E5UPR1"/>
<evidence type="ECO:0000313" key="2">
    <source>
        <dbReference type="EMBL" id="OEL14795.1"/>
    </source>
</evidence>
<reference evidence="2 3" key="1">
    <citation type="submission" date="2016-09" db="EMBL/GenBank/DDBJ databases">
        <title>The draft genome of Dichanthelium oligosanthes: A C3 panicoid grass species.</title>
        <authorList>
            <person name="Studer A.J."/>
            <person name="Schnable J.C."/>
            <person name="Brutnell T.P."/>
        </authorList>
    </citation>
    <scope>NUCLEOTIDE SEQUENCE [LARGE SCALE GENOMIC DNA]</scope>
    <source>
        <strain evidence="3">cv. Kellogg 1175</strain>
        <tissue evidence="2">Leaf</tissue>
    </source>
</reference>
<dbReference type="EMBL" id="LWDX02068957">
    <property type="protein sequence ID" value="OEL14795.1"/>
    <property type="molecule type" value="Genomic_DNA"/>
</dbReference>
<feature type="compositionally biased region" description="Polar residues" evidence="1">
    <location>
        <begin position="48"/>
        <end position="57"/>
    </location>
</feature>
<feature type="non-terminal residue" evidence="2">
    <location>
        <position position="1"/>
    </location>
</feature>
<protein>
    <submittedName>
        <fullName evidence="2">Uncharacterized protein</fullName>
    </submittedName>
</protein>
<keyword evidence="3" id="KW-1185">Reference proteome</keyword>
<evidence type="ECO:0000313" key="3">
    <source>
        <dbReference type="Proteomes" id="UP000095767"/>
    </source>
</evidence>
<sequence length="73" mass="7955">LGEGMLEPQAPPDHHRPPGLPPCMSWTVRRTGGRSRSGTGRRLITTRPSLSCATPSTTRRRACSEARFSGEPK</sequence>
<organism evidence="2 3">
    <name type="scientific">Dichanthelium oligosanthes</name>
    <dbReference type="NCBI Taxonomy" id="888268"/>
    <lineage>
        <taxon>Eukaryota</taxon>
        <taxon>Viridiplantae</taxon>
        <taxon>Streptophyta</taxon>
        <taxon>Embryophyta</taxon>
        <taxon>Tracheophyta</taxon>
        <taxon>Spermatophyta</taxon>
        <taxon>Magnoliopsida</taxon>
        <taxon>Liliopsida</taxon>
        <taxon>Poales</taxon>
        <taxon>Poaceae</taxon>
        <taxon>PACMAD clade</taxon>
        <taxon>Panicoideae</taxon>
        <taxon>Panicodae</taxon>
        <taxon>Paniceae</taxon>
        <taxon>Dichantheliinae</taxon>
        <taxon>Dichanthelium</taxon>
    </lineage>
</organism>